<comment type="caution">
    <text evidence="1">The sequence shown here is derived from an EMBL/GenBank/DDBJ whole genome shotgun (WGS) entry which is preliminary data.</text>
</comment>
<dbReference type="Gene3D" id="3.30.160.20">
    <property type="match status" value="1"/>
</dbReference>
<dbReference type="InterPro" id="IPR045853">
    <property type="entry name" value="Pep_chain_release_fac_I_sf"/>
</dbReference>
<name>A0AAP7BWQ0_CLOPF</name>
<organism evidence="1 2">
    <name type="scientific">Clostridium perfringens</name>
    <dbReference type="NCBI Taxonomy" id="1502"/>
    <lineage>
        <taxon>Bacteria</taxon>
        <taxon>Bacillati</taxon>
        <taxon>Bacillota</taxon>
        <taxon>Clostridia</taxon>
        <taxon>Eubacteriales</taxon>
        <taxon>Clostridiaceae</taxon>
        <taxon>Clostridium</taxon>
    </lineage>
</organism>
<evidence type="ECO:0000313" key="2">
    <source>
        <dbReference type="Proteomes" id="UP000481454"/>
    </source>
</evidence>
<dbReference type="RefSeq" id="WP_164801033.1">
    <property type="nucleotide sequence ID" value="NZ_JAALLZ010000006.1"/>
</dbReference>
<proteinExistence type="predicted"/>
<gene>
    <name evidence="1" type="ORF">G6Z34_13510</name>
</gene>
<dbReference type="Proteomes" id="UP000481454">
    <property type="component" value="Unassembled WGS sequence"/>
</dbReference>
<dbReference type="SUPFAM" id="SSF75620">
    <property type="entry name" value="Release factor"/>
    <property type="match status" value="1"/>
</dbReference>
<reference evidence="1 2" key="1">
    <citation type="submission" date="2020-02" db="EMBL/GenBank/DDBJ databases">
        <title>Genomic Insights into the Phylogeny and Genetic Plasticity of the Human and Animal Enteric Pathogen Clostridium perfringens.</title>
        <authorList>
            <person name="Feng Y."/>
            <person name="Hu Y."/>
        </authorList>
    </citation>
    <scope>NUCLEOTIDE SEQUENCE [LARGE SCALE GENOMIC DNA]</scope>
    <source>
        <strain evidence="1 2">CP-40</strain>
    </source>
</reference>
<dbReference type="EMBL" id="JAALLZ010000006">
    <property type="protein sequence ID" value="NGU31103.1"/>
    <property type="molecule type" value="Genomic_DNA"/>
</dbReference>
<accession>A0AAP7BWQ0</accession>
<sequence length="76" mass="9245">MKISNFEKYRLNEKDFIIENYVYNNHENKFKRGVQITIPKYGISVRSEHRKSQRQNQDRCLRMLKILLENSEGLKI</sequence>
<protein>
    <submittedName>
        <fullName evidence="1">Uncharacterized protein</fullName>
    </submittedName>
</protein>
<dbReference type="AlphaFoldDB" id="A0AAP7BWQ0"/>
<evidence type="ECO:0000313" key="1">
    <source>
        <dbReference type="EMBL" id="NGU31103.1"/>
    </source>
</evidence>